<evidence type="ECO:0000313" key="1">
    <source>
        <dbReference type="EMBL" id="PGH00377.1"/>
    </source>
</evidence>
<proteinExistence type="predicted"/>
<reference evidence="1 2" key="1">
    <citation type="submission" date="2017-10" db="EMBL/GenBank/DDBJ databases">
        <title>Comparative genomics in systemic dimorphic fungi from Ajellomycetaceae.</title>
        <authorList>
            <person name="Munoz J.F."/>
            <person name="Mcewen J.G."/>
            <person name="Clay O.K."/>
            <person name="Cuomo C.A."/>
        </authorList>
    </citation>
    <scope>NUCLEOTIDE SEQUENCE [LARGE SCALE GENOMIC DNA]</scope>
    <source>
        <strain evidence="1 2">UAMH5409</strain>
    </source>
</reference>
<dbReference type="EMBL" id="PDNB01000187">
    <property type="protein sequence ID" value="PGH00377.1"/>
    <property type="molecule type" value="Genomic_DNA"/>
</dbReference>
<dbReference type="STRING" id="1447875.A0A2B7WV00"/>
<dbReference type="PANTHER" id="PTHR40788:SF2">
    <property type="entry name" value="CLR5 DOMAIN-CONTAINING PROTEIN"/>
    <property type="match status" value="1"/>
</dbReference>
<name>A0A2B7WV00_9EURO</name>
<protein>
    <submittedName>
        <fullName evidence="1">Uncharacterized protein</fullName>
    </submittedName>
</protein>
<dbReference type="Proteomes" id="UP000223968">
    <property type="component" value="Unassembled WGS sequence"/>
</dbReference>
<gene>
    <name evidence="1" type="ORF">AJ79_08229</name>
</gene>
<dbReference type="PANTHER" id="PTHR40788">
    <property type="entry name" value="CLR5 DOMAIN-CONTAINING PROTEIN-RELATED"/>
    <property type="match status" value="1"/>
</dbReference>
<sequence length="496" mass="57047">MFVHADFHAAKLDIDLKKLDLSGITFLIGSLDGVTPTTYGRLEYIGVSGGLKMLYPRAIFPPGAVRLALEIQTKVMEFLLKCCYTILRDMTPTSLIGPNIPVKPERPAITRDPTEWLTVAAMAAEAPYRLPSNIGFERLQALFAAERSAMADEIWAFREDPGYYQEEIKHSYDELQEAIRDGSKAPFTWSEYYCAIIRSEYSDFLAADHLYHMVVNLSNLERKYPTVRSPSEGLPAEYKKALAVFARVLSERIDDRIRITLLKHTKHLSKSTGLCKPEKGNEKDETVEDRLCWLFELLGSEEPHMWNPCSKIIEPFGILNEIERLLQRHRGYRKRVPRVVSSTISRFGLFCEALSRQYFEEINAAYVTNVPGIQALFKHLNPGRGFVHPALEQEPDERFYYPSDKRRTPQRMEVMRKAEQNLDLFWKTIDEYSRGNTGQTLQEAFHHLLPGDRYLERTPEWVAKSTSRSDLIFHQRSHPYIHTTEVHSSSVPRSSA</sequence>
<accession>A0A2B7WV00</accession>
<dbReference type="OrthoDB" id="2922289at2759"/>
<organism evidence="1 2">
    <name type="scientific">Helicocarpus griseus UAMH5409</name>
    <dbReference type="NCBI Taxonomy" id="1447875"/>
    <lineage>
        <taxon>Eukaryota</taxon>
        <taxon>Fungi</taxon>
        <taxon>Dikarya</taxon>
        <taxon>Ascomycota</taxon>
        <taxon>Pezizomycotina</taxon>
        <taxon>Eurotiomycetes</taxon>
        <taxon>Eurotiomycetidae</taxon>
        <taxon>Onygenales</taxon>
        <taxon>Ajellomycetaceae</taxon>
        <taxon>Helicocarpus</taxon>
    </lineage>
</organism>
<keyword evidence="2" id="KW-1185">Reference proteome</keyword>
<evidence type="ECO:0000313" key="2">
    <source>
        <dbReference type="Proteomes" id="UP000223968"/>
    </source>
</evidence>
<dbReference type="AlphaFoldDB" id="A0A2B7WV00"/>
<comment type="caution">
    <text evidence="1">The sequence shown here is derived from an EMBL/GenBank/DDBJ whole genome shotgun (WGS) entry which is preliminary data.</text>
</comment>